<evidence type="ECO:0000256" key="1">
    <source>
        <dbReference type="ARBA" id="ARBA00005964"/>
    </source>
</evidence>
<dbReference type="EC" id="3.1.1.-" evidence="4"/>
<feature type="signal peptide" evidence="4">
    <location>
        <begin position="1"/>
        <end position="32"/>
    </location>
</feature>
<keyword evidence="4" id="KW-0732">Signal</keyword>
<evidence type="ECO:0000313" key="7">
    <source>
        <dbReference type="Proteomes" id="UP001623349"/>
    </source>
</evidence>
<protein>
    <recommendedName>
        <fullName evidence="4">Carboxylic ester hydrolase</fullName>
        <ecNumber evidence="4">3.1.1.-</ecNumber>
    </recommendedName>
</protein>
<gene>
    <name evidence="6" type="ORF">APTSU1_000878500</name>
</gene>
<comment type="similarity">
    <text evidence="1 4">Belongs to the type-B carboxylesterase/lipase family.</text>
</comment>
<dbReference type="InterPro" id="IPR002018">
    <property type="entry name" value="CarbesteraseB"/>
</dbReference>
<dbReference type="PANTHER" id="PTHR11559">
    <property type="entry name" value="CARBOXYLESTERASE"/>
    <property type="match status" value="1"/>
</dbReference>
<dbReference type="InterPro" id="IPR029058">
    <property type="entry name" value="AB_hydrolase_fold"/>
</dbReference>
<evidence type="ECO:0000256" key="3">
    <source>
        <dbReference type="ARBA" id="ARBA00023157"/>
    </source>
</evidence>
<dbReference type="InterPro" id="IPR019826">
    <property type="entry name" value="Carboxylesterase_B_AS"/>
</dbReference>
<accession>A0ABQ0F2P8</accession>
<reference evidence="6 7" key="1">
    <citation type="submission" date="2024-08" db="EMBL/GenBank/DDBJ databases">
        <title>The draft genome of Apodemus speciosus.</title>
        <authorList>
            <person name="Nabeshima K."/>
            <person name="Suzuki S."/>
            <person name="Onuma M."/>
        </authorList>
    </citation>
    <scope>NUCLEOTIDE SEQUENCE [LARGE SCALE GENOMIC DNA]</scope>
    <source>
        <strain evidence="6">IB14-021</strain>
    </source>
</reference>
<feature type="domain" description="Carboxylesterase type B" evidence="5">
    <location>
        <begin position="41"/>
        <end position="180"/>
    </location>
</feature>
<comment type="caution">
    <text evidence="6">The sequence shown here is derived from an EMBL/GenBank/DDBJ whole genome shotgun (WGS) entry which is preliminary data.</text>
</comment>
<feature type="domain" description="Carboxylesterase type B" evidence="5">
    <location>
        <begin position="207"/>
        <end position="566"/>
    </location>
</feature>
<dbReference type="SUPFAM" id="SSF53474">
    <property type="entry name" value="alpha/beta-Hydrolases"/>
    <property type="match status" value="1"/>
</dbReference>
<proteinExistence type="inferred from homology"/>
<name>A0ABQ0F2P8_APOSI</name>
<keyword evidence="3" id="KW-1015">Disulfide bond</keyword>
<sequence>MTNMGTMVRAGSSVLVWVACLLLAFPTTVTEAAAQGPKVTQPEVDTPLGRVRGRQVGVKDTDRVVNVFLGIPFAQAPVGPLRFSIPLPPQPWEGVRDGSINPPMCLQDVEKMSGSRFVLNEKLQIFPISEDCLTLNIYSPTETTAGTKKPDGSALAAYGDVVVVTVQYRLGIFGFLRVLGKQVIHSQARTGKQRLAQCPDDGLKANMHTGDKHMPGNRAFLDVVAALRWVQGNIASFGGDPNCVTIFGNSAGGIIVSSLLLSPMSAGLFHRAISQSGVVTTKMLQELNAWPEAQNFANSVDCSSGSAAELVQCLLQKKGKDLIAHQKNVNISYTVNDSFFPERPEKLLADQQFPTVPYLLGVTNHEFGWLLLRFWNTLDMLEHLSREDMLEILRPYLARMEVPPEIMPTVIDEYLDNGSDKSAMRYAFQELLGDISLVIPTLNFSKYLQDAGCPVFLYEFQHTPSSFAKFKPAWVKADHASENSFVFGGPFLTDQSSLLAFPEATEEEKQLSLTMMAQWSQFAHTGSPNGKGLPPWPQLNHLDQYLEIDLEPRTGVKLKKGRLQFWTETLPRKIQEWHREQRSRKVPEEL</sequence>
<evidence type="ECO:0000313" key="6">
    <source>
        <dbReference type="EMBL" id="GAB1293553.1"/>
    </source>
</evidence>
<dbReference type="PROSITE" id="PS00122">
    <property type="entry name" value="CARBOXYLESTERASE_B_1"/>
    <property type="match status" value="1"/>
</dbReference>
<dbReference type="PROSITE" id="PS00941">
    <property type="entry name" value="CARBOXYLESTERASE_B_2"/>
    <property type="match status" value="1"/>
</dbReference>
<dbReference type="InterPro" id="IPR050309">
    <property type="entry name" value="Type-B_Carboxylest/Lipase"/>
</dbReference>
<evidence type="ECO:0000256" key="4">
    <source>
        <dbReference type="RuleBase" id="RU361235"/>
    </source>
</evidence>
<dbReference type="EMBL" id="BAAFST010000008">
    <property type="protein sequence ID" value="GAB1293553.1"/>
    <property type="molecule type" value="Genomic_DNA"/>
</dbReference>
<feature type="chain" id="PRO_5045011451" description="Carboxylic ester hydrolase" evidence="4">
    <location>
        <begin position="33"/>
        <end position="590"/>
    </location>
</feature>
<organism evidence="6 7">
    <name type="scientific">Apodemus speciosus</name>
    <name type="common">Large Japanese field mouse</name>
    <dbReference type="NCBI Taxonomy" id="105296"/>
    <lineage>
        <taxon>Eukaryota</taxon>
        <taxon>Metazoa</taxon>
        <taxon>Chordata</taxon>
        <taxon>Craniata</taxon>
        <taxon>Vertebrata</taxon>
        <taxon>Euteleostomi</taxon>
        <taxon>Mammalia</taxon>
        <taxon>Eutheria</taxon>
        <taxon>Euarchontoglires</taxon>
        <taxon>Glires</taxon>
        <taxon>Rodentia</taxon>
        <taxon>Myomorpha</taxon>
        <taxon>Muroidea</taxon>
        <taxon>Muridae</taxon>
        <taxon>Murinae</taxon>
        <taxon>Apodemus</taxon>
    </lineage>
</organism>
<dbReference type="Pfam" id="PF00135">
    <property type="entry name" value="COesterase"/>
    <property type="match status" value="2"/>
</dbReference>
<dbReference type="InterPro" id="IPR019819">
    <property type="entry name" value="Carboxylesterase_B_CS"/>
</dbReference>
<keyword evidence="7" id="KW-1185">Reference proteome</keyword>
<dbReference type="Proteomes" id="UP001623349">
    <property type="component" value="Unassembled WGS sequence"/>
</dbReference>
<keyword evidence="2 4" id="KW-0378">Hydrolase</keyword>
<evidence type="ECO:0000259" key="5">
    <source>
        <dbReference type="Pfam" id="PF00135"/>
    </source>
</evidence>
<dbReference type="Gene3D" id="3.40.50.1820">
    <property type="entry name" value="alpha/beta hydrolase"/>
    <property type="match status" value="1"/>
</dbReference>
<evidence type="ECO:0000256" key="2">
    <source>
        <dbReference type="ARBA" id="ARBA00022801"/>
    </source>
</evidence>